<keyword evidence="2" id="KW-0963">Cytoplasm</keyword>
<dbReference type="PANTHER" id="PTHR42713">
    <property type="entry name" value="HISTIDINE KINASE-RELATED"/>
    <property type="match status" value="1"/>
</dbReference>
<name>A0A3P3U6I3_9BACL</name>
<keyword evidence="12" id="KW-1185">Reference proteome</keyword>
<dbReference type="InterPro" id="IPR018060">
    <property type="entry name" value="HTH_AraC"/>
</dbReference>
<dbReference type="PRINTS" id="PR00032">
    <property type="entry name" value="HTHARAC"/>
</dbReference>
<keyword evidence="7" id="KW-0804">Transcription</keyword>
<dbReference type="InterPro" id="IPR041522">
    <property type="entry name" value="CdaR_GGDEF"/>
</dbReference>
<feature type="domain" description="HTH araC/xylS-type" evidence="9">
    <location>
        <begin position="438"/>
        <end position="536"/>
    </location>
</feature>
<dbReference type="Pfam" id="PF17853">
    <property type="entry name" value="GGDEF_2"/>
    <property type="match status" value="1"/>
</dbReference>
<proteinExistence type="predicted"/>
<accession>A0A3P3U6I3</accession>
<evidence type="ECO:0000256" key="3">
    <source>
        <dbReference type="ARBA" id="ARBA00022553"/>
    </source>
</evidence>
<dbReference type="InterPro" id="IPR009057">
    <property type="entry name" value="Homeodomain-like_sf"/>
</dbReference>
<dbReference type="RefSeq" id="WP_128631943.1">
    <property type="nucleotide sequence ID" value="NZ_RRCN01000001.1"/>
</dbReference>
<dbReference type="EMBL" id="RRCN01000001">
    <property type="protein sequence ID" value="RRJ64123.1"/>
    <property type="molecule type" value="Genomic_DNA"/>
</dbReference>
<dbReference type="SUPFAM" id="SSF46689">
    <property type="entry name" value="Homeodomain-like"/>
    <property type="match status" value="2"/>
</dbReference>
<keyword evidence="3 8" id="KW-0597">Phosphoprotein</keyword>
<gene>
    <name evidence="11" type="ORF">EHV15_15195</name>
</gene>
<protein>
    <submittedName>
        <fullName evidence="11">Response regulator</fullName>
    </submittedName>
</protein>
<dbReference type="Proteomes" id="UP000267017">
    <property type="component" value="Unassembled WGS sequence"/>
</dbReference>
<dbReference type="AlphaFoldDB" id="A0A3P3U6I3"/>
<organism evidence="11 12">
    <name type="scientific">Paenibacillus oralis</name>
    <dbReference type="NCBI Taxonomy" id="2490856"/>
    <lineage>
        <taxon>Bacteria</taxon>
        <taxon>Bacillati</taxon>
        <taxon>Bacillota</taxon>
        <taxon>Bacilli</taxon>
        <taxon>Bacillales</taxon>
        <taxon>Paenibacillaceae</taxon>
        <taxon>Paenibacillus</taxon>
    </lineage>
</organism>
<dbReference type="Pfam" id="PF12833">
    <property type="entry name" value="HTH_18"/>
    <property type="match status" value="1"/>
</dbReference>
<dbReference type="PROSITE" id="PS01124">
    <property type="entry name" value="HTH_ARAC_FAMILY_2"/>
    <property type="match status" value="1"/>
</dbReference>
<dbReference type="GO" id="GO:0003700">
    <property type="term" value="F:DNA-binding transcription factor activity"/>
    <property type="evidence" value="ECO:0007669"/>
    <property type="project" value="InterPro"/>
</dbReference>
<evidence type="ECO:0000256" key="2">
    <source>
        <dbReference type="ARBA" id="ARBA00022490"/>
    </source>
</evidence>
<dbReference type="InterPro" id="IPR020449">
    <property type="entry name" value="Tscrpt_reg_AraC-type_HTH"/>
</dbReference>
<dbReference type="InterPro" id="IPR001789">
    <property type="entry name" value="Sig_transdc_resp-reg_receiver"/>
</dbReference>
<dbReference type="OrthoDB" id="9794370at2"/>
<feature type="modified residue" description="4-aspartylphosphate" evidence="8">
    <location>
        <position position="56"/>
    </location>
</feature>
<keyword evidence="4" id="KW-0902">Two-component regulatory system</keyword>
<evidence type="ECO:0000256" key="6">
    <source>
        <dbReference type="ARBA" id="ARBA00023125"/>
    </source>
</evidence>
<dbReference type="SMART" id="SM00448">
    <property type="entry name" value="REC"/>
    <property type="match status" value="1"/>
</dbReference>
<reference evidence="11 12" key="1">
    <citation type="submission" date="2018-11" db="EMBL/GenBank/DDBJ databases">
        <title>Genome sequencing of Paenibacillus sp. KCOM 3021 (= ChDC PVNT-B20).</title>
        <authorList>
            <person name="Kook J.-K."/>
            <person name="Park S.-N."/>
            <person name="Lim Y.K."/>
        </authorList>
    </citation>
    <scope>NUCLEOTIDE SEQUENCE [LARGE SCALE GENOMIC DNA]</scope>
    <source>
        <strain evidence="11 12">KCOM 3021</strain>
    </source>
</reference>
<evidence type="ECO:0000256" key="1">
    <source>
        <dbReference type="ARBA" id="ARBA00004496"/>
    </source>
</evidence>
<keyword evidence="6" id="KW-0238">DNA-binding</keyword>
<dbReference type="Pfam" id="PF00072">
    <property type="entry name" value="Response_reg"/>
    <property type="match status" value="1"/>
</dbReference>
<sequence length="542" mass="62290">MITMIIADDEPFIRDSLKAAIRWEEEFGIQIIGEAKDGQEAYELCLKLKPDILFIDIMMPFWDGLQVAAKLKEAECPAKIIIISGVQDFSYAQNALKINAEGYILKPVKLPELKEIFRKTVDGIHNDRNVQFNLDHLKKQLQENTPLIRDKFLQNLLAGLYPEAEEIWEKIAFFGMPLSPDQQFTVGVLQLDDYKKALEKYSEEYKQLLYFSMQNIINEILAEQRAGLSFVARENEFILLFCSSGGVEVQEITRLCEVCTLNIGRYLQLSVSIGIGNTCMQIQRVEESYKEALTALIYKFYTGQRSIIHIRDIRPDNETLQSSYLYKLHTDLMNALKVGNTSKTAALLEDLFRHLGEPKPQLDYVQSLCAEMIFTSARTLYELDGGGEHVLSDRMTIIKEIYGKTEIGQLKDYMLQLFTDLTRYLENKNTTKNSKTINKIKEIIHEGYARELSVAKIAEQVYLTPNYISLIFKQGTNETISDYITKVRIEQAKKLLHNSDLRVMEIAELVGYENPHYFSTVFKKNVGCHPLKYREDIGKGQI</sequence>
<evidence type="ECO:0000313" key="12">
    <source>
        <dbReference type="Proteomes" id="UP000267017"/>
    </source>
</evidence>
<dbReference type="PANTHER" id="PTHR42713:SF3">
    <property type="entry name" value="TRANSCRIPTIONAL REGULATORY PROTEIN HPTR"/>
    <property type="match status" value="1"/>
</dbReference>
<keyword evidence="5" id="KW-0805">Transcription regulation</keyword>
<dbReference type="GO" id="GO:0043565">
    <property type="term" value="F:sequence-specific DNA binding"/>
    <property type="evidence" value="ECO:0007669"/>
    <property type="project" value="InterPro"/>
</dbReference>
<evidence type="ECO:0000256" key="7">
    <source>
        <dbReference type="ARBA" id="ARBA00023163"/>
    </source>
</evidence>
<dbReference type="SMART" id="SM00342">
    <property type="entry name" value="HTH_ARAC"/>
    <property type="match status" value="1"/>
</dbReference>
<comment type="subcellular location">
    <subcellularLocation>
        <location evidence="1">Cytoplasm</location>
    </subcellularLocation>
</comment>
<dbReference type="InterPro" id="IPR011006">
    <property type="entry name" value="CheY-like_superfamily"/>
</dbReference>
<dbReference type="Gene3D" id="1.10.10.60">
    <property type="entry name" value="Homeodomain-like"/>
    <property type="match status" value="2"/>
</dbReference>
<comment type="caution">
    <text evidence="11">The sequence shown here is derived from an EMBL/GenBank/DDBJ whole genome shotgun (WGS) entry which is preliminary data.</text>
</comment>
<dbReference type="PROSITE" id="PS50110">
    <property type="entry name" value="RESPONSE_REGULATORY"/>
    <property type="match status" value="1"/>
</dbReference>
<dbReference type="CDD" id="cd17536">
    <property type="entry name" value="REC_YesN-like"/>
    <property type="match status" value="1"/>
</dbReference>
<evidence type="ECO:0000259" key="9">
    <source>
        <dbReference type="PROSITE" id="PS01124"/>
    </source>
</evidence>
<evidence type="ECO:0000259" key="10">
    <source>
        <dbReference type="PROSITE" id="PS50110"/>
    </source>
</evidence>
<dbReference type="GO" id="GO:0000160">
    <property type="term" value="P:phosphorelay signal transduction system"/>
    <property type="evidence" value="ECO:0007669"/>
    <property type="project" value="UniProtKB-KW"/>
</dbReference>
<dbReference type="Gene3D" id="3.40.50.2300">
    <property type="match status" value="1"/>
</dbReference>
<dbReference type="InterPro" id="IPR051552">
    <property type="entry name" value="HptR"/>
</dbReference>
<evidence type="ECO:0000256" key="8">
    <source>
        <dbReference type="PROSITE-ProRule" id="PRU00169"/>
    </source>
</evidence>
<feature type="domain" description="Response regulatory" evidence="10">
    <location>
        <begin position="3"/>
        <end position="121"/>
    </location>
</feature>
<evidence type="ECO:0000256" key="4">
    <source>
        <dbReference type="ARBA" id="ARBA00023012"/>
    </source>
</evidence>
<evidence type="ECO:0000313" key="11">
    <source>
        <dbReference type="EMBL" id="RRJ64123.1"/>
    </source>
</evidence>
<evidence type="ECO:0000256" key="5">
    <source>
        <dbReference type="ARBA" id="ARBA00023015"/>
    </source>
</evidence>
<dbReference type="SUPFAM" id="SSF52172">
    <property type="entry name" value="CheY-like"/>
    <property type="match status" value="1"/>
</dbReference>
<dbReference type="GO" id="GO:0005737">
    <property type="term" value="C:cytoplasm"/>
    <property type="evidence" value="ECO:0007669"/>
    <property type="project" value="UniProtKB-SubCell"/>
</dbReference>